<sequence>MMPSSEAAVSSDTKPPLLIISYSPIARDARVLRQIELFQGRYDLTTVGFGPAAPGVGQHHEIHVHVGLSRRIRGYAEAALLRLKLYRLMYWSDPLVRATRRALRLYRPERILANDIYTVPLALHLAPDTTHTDLHEYYPGLHDDSAQWRRLRQPYLTWLVEKYAPRAASATTVGEEIADRYHQHGVHAAVVVNAPERKGFTPGAVSSPIRLVHAGAALPTRKIEKMMRAVAESTADIELSVLLTPNTPAYVSKLEALALELGPRVRMIPPVAHENLLQTLNSFDVGIHVLPPTVTNQALALPNKFFDFVQARLGIIIGPTPGMARLINEHDLGTVTSGFEVEDIRATLDALTAARVSEWKRAADRASEVLSSATQLPVWAKAIDALSAPH</sequence>
<evidence type="ECO:0000313" key="2">
    <source>
        <dbReference type="Proteomes" id="UP000629365"/>
    </source>
</evidence>
<dbReference type="Gene3D" id="3.40.50.2000">
    <property type="entry name" value="Glycogen Phosphorylase B"/>
    <property type="match status" value="1"/>
</dbReference>
<protein>
    <recommendedName>
        <fullName evidence="3">D-inositol 3-phosphate glycosyltransferase</fullName>
    </recommendedName>
</protein>
<dbReference type="SUPFAM" id="SSF53756">
    <property type="entry name" value="UDP-Glycosyltransferase/glycogen phosphorylase"/>
    <property type="match status" value="1"/>
</dbReference>
<dbReference type="RefSeq" id="WP_188435893.1">
    <property type="nucleotide sequence ID" value="NZ_BMCM01000002.1"/>
</dbReference>
<evidence type="ECO:0008006" key="3">
    <source>
        <dbReference type="Google" id="ProtNLM"/>
    </source>
</evidence>
<reference evidence="2" key="1">
    <citation type="journal article" date="2019" name="Int. J. Syst. Evol. Microbiol.">
        <title>The Global Catalogue of Microorganisms (GCM) 10K type strain sequencing project: providing services to taxonomists for standard genome sequencing and annotation.</title>
        <authorList>
            <consortium name="The Broad Institute Genomics Platform"/>
            <consortium name="The Broad Institute Genome Sequencing Center for Infectious Disease"/>
            <person name="Wu L."/>
            <person name="Ma J."/>
        </authorList>
    </citation>
    <scope>NUCLEOTIDE SEQUENCE [LARGE SCALE GENOMIC DNA]</scope>
    <source>
        <strain evidence="2">CCM 7640</strain>
    </source>
</reference>
<dbReference type="Proteomes" id="UP000629365">
    <property type="component" value="Unassembled WGS sequence"/>
</dbReference>
<keyword evidence="2" id="KW-1185">Reference proteome</keyword>
<evidence type="ECO:0000313" key="1">
    <source>
        <dbReference type="EMBL" id="GGD72151.1"/>
    </source>
</evidence>
<gene>
    <name evidence="1" type="ORF">GCM10007269_14140</name>
</gene>
<dbReference type="EMBL" id="BMCM01000002">
    <property type="protein sequence ID" value="GGD72151.1"/>
    <property type="molecule type" value="Genomic_DNA"/>
</dbReference>
<proteinExistence type="predicted"/>
<name>A0ABQ1RMP6_9MICO</name>
<comment type="caution">
    <text evidence="1">The sequence shown here is derived from an EMBL/GenBank/DDBJ whole genome shotgun (WGS) entry which is preliminary data.</text>
</comment>
<organism evidence="1 2">
    <name type="scientific">Microbacterium murale</name>
    <dbReference type="NCBI Taxonomy" id="1081040"/>
    <lineage>
        <taxon>Bacteria</taxon>
        <taxon>Bacillati</taxon>
        <taxon>Actinomycetota</taxon>
        <taxon>Actinomycetes</taxon>
        <taxon>Micrococcales</taxon>
        <taxon>Microbacteriaceae</taxon>
        <taxon>Microbacterium</taxon>
    </lineage>
</organism>
<accession>A0ABQ1RMP6</accession>